<evidence type="ECO:0000256" key="1">
    <source>
        <dbReference type="ARBA" id="ARBA00006270"/>
    </source>
</evidence>
<evidence type="ECO:0000313" key="5">
    <source>
        <dbReference type="EMBL" id="GAH04094.1"/>
    </source>
</evidence>
<accession>X1DGD4</accession>
<evidence type="ECO:0000256" key="3">
    <source>
        <dbReference type="ARBA" id="ARBA00023134"/>
    </source>
</evidence>
<dbReference type="SMART" id="SM00175">
    <property type="entry name" value="RAB"/>
    <property type="match status" value="1"/>
</dbReference>
<feature type="coiled-coil region" evidence="4">
    <location>
        <begin position="64"/>
        <end position="91"/>
    </location>
</feature>
<dbReference type="PROSITE" id="PS51419">
    <property type="entry name" value="RAB"/>
    <property type="match status" value="1"/>
</dbReference>
<evidence type="ECO:0000256" key="4">
    <source>
        <dbReference type="SAM" id="Coils"/>
    </source>
</evidence>
<feature type="non-terminal residue" evidence="5">
    <location>
        <position position="1"/>
    </location>
</feature>
<dbReference type="InterPro" id="IPR001806">
    <property type="entry name" value="Small_GTPase"/>
</dbReference>
<sequence>VKIPNVQNVLTLQVWDLAGQPRFRWVRYAFYKGAKGIVYTFDLTRRETFDSLLTWKEEVEIFKFSKKEERVFDLKDKIEELKKENISLKEKDTLLLAKTITAINVPKRE</sequence>
<protein>
    <submittedName>
        <fullName evidence="5">Uncharacterized protein</fullName>
    </submittedName>
</protein>
<dbReference type="PANTHER" id="PTHR47981">
    <property type="entry name" value="RAB FAMILY"/>
    <property type="match status" value="1"/>
</dbReference>
<dbReference type="InterPro" id="IPR027417">
    <property type="entry name" value="P-loop_NTPase"/>
</dbReference>
<dbReference type="Pfam" id="PF00071">
    <property type="entry name" value="Ras"/>
    <property type="match status" value="1"/>
</dbReference>
<proteinExistence type="inferred from homology"/>
<dbReference type="PANTHER" id="PTHR47981:SF20">
    <property type="entry name" value="RAS-RELATED PROTEIN RAB-7A"/>
    <property type="match status" value="1"/>
</dbReference>
<keyword evidence="2" id="KW-0547">Nucleotide-binding</keyword>
<gene>
    <name evidence="5" type="ORF">S01H4_40099</name>
</gene>
<dbReference type="SUPFAM" id="SSF52540">
    <property type="entry name" value="P-loop containing nucleoside triphosphate hydrolases"/>
    <property type="match status" value="1"/>
</dbReference>
<dbReference type="GO" id="GO:0005525">
    <property type="term" value="F:GTP binding"/>
    <property type="evidence" value="ECO:0007669"/>
    <property type="project" value="UniProtKB-KW"/>
</dbReference>
<evidence type="ECO:0000256" key="2">
    <source>
        <dbReference type="ARBA" id="ARBA00022741"/>
    </source>
</evidence>
<comment type="similarity">
    <text evidence="1">Belongs to the small GTPase superfamily. Rab family.</text>
</comment>
<dbReference type="Gene3D" id="3.40.50.300">
    <property type="entry name" value="P-loop containing nucleotide triphosphate hydrolases"/>
    <property type="match status" value="1"/>
</dbReference>
<keyword evidence="4" id="KW-0175">Coiled coil</keyword>
<dbReference type="EMBL" id="BART01021801">
    <property type="protein sequence ID" value="GAH04094.1"/>
    <property type="molecule type" value="Genomic_DNA"/>
</dbReference>
<comment type="caution">
    <text evidence="5">The sequence shown here is derived from an EMBL/GenBank/DDBJ whole genome shotgun (WGS) entry which is preliminary data.</text>
</comment>
<dbReference type="GO" id="GO:0003924">
    <property type="term" value="F:GTPase activity"/>
    <property type="evidence" value="ECO:0007669"/>
    <property type="project" value="InterPro"/>
</dbReference>
<organism evidence="5">
    <name type="scientific">marine sediment metagenome</name>
    <dbReference type="NCBI Taxonomy" id="412755"/>
    <lineage>
        <taxon>unclassified sequences</taxon>
        <taxon>metagenomes</taxon>
        <taxon>ecological metagenomes</taxon>
    </lineage>
</organism>
<dbReference type="AlphaFoldDB" id="X1DGD4"/>
<keyword evidence="3" id="KW-0342">GTP-binding</keyword>
<reference evidence="5" key="1">
    <citation type="journal article" date="2014" name="Front. Microbiol.">
        <title>High frequency of phylogenetically diverse reductive dehalogenase-homologous genes in deep subseafloor sedimentary metagenomes.</title>
        <authorList>
            <person name="Kawai M."/>
            <person name="Futagami T."/>
            <person name="Toyoda A."/>
            <person name="Takaki Y."/>
            <person name="Nishi S."/>
            <person name="Hori S."/>
            <person name="Arai W."/>
            <person name="Tsubouchi T."/>
            <person name="Morono Y."/>
            <person name="Uchiyama I."/>
            <person name="Ito T."/>
            <person name="Fujiyama A."/>
            <person name="Inagaki F."/>
            <person name="Takami H."/>
        </authorList>
    </citation>
    <scope>NUCLEOTIDE SEQUENCE</scope>
    <source>
        <strain evidence="5">Expedition CK06-06</strain>
    </source>
</reference>
<name>X1DGD4_9ZZZZ</name>